<gene>
    <name evidence="2" type="ORF">EDD72_10377</name>
</gene>
<proteinExistence type="predicted"/>
<dbReference type="InterPro" id="IPR016181">
    <property type="entry name" value="Acyl_CoA_acyltransferase"/>
</dbReference>
<dbReference type="Pfam" id="PF00583">
    <property type="entry name" value="Acetyltransf_1"/>
    <property type="match status" value="1"/>
</dbReference>
<dbReference type="EMBL" id="SMAB01000003">
    <property type="protein sequence ID" value="TCS83754.1"/>
    <property type="molecule type" value="Genomic_DNA"/>
</dbReference>
<dbReference type="RefSeq" id="WP_132767156.1">
    <property type="nucleotide sequence ID" value="NZ_SMAB01000003.1"/>
</dbReference>
<dbReference type="AlphaFoldDB" id="A0A4V2UT16"/>
<dbReference type="GO" id="GO:0019152">
    <property type="term" value="F:acetoin dehydrogenase (NAD+) activity"/>
    <property type="evidence" value="ECO:0007669"/>
    <property type="project" value="InterPro"/>
</dbReference>
<dbReference type="PROSITE" id="PS51186">
    <property type="entry name" value="GNAT"/>
    <property type="match status" value="1"/>
</dbReference>
<dbReference type="InterPro" id="IPR000182">
    <property type="entry name" value="GNAT_dom"/>
</dbReference>
<comment type="caution">
    <text evidence="2">The sequence shown here is derived from an EMBL/GenBank/DDBJ whole genome shotgun (WGS) entry which is preliminary data.</text>
</comment>
<protein>
    <submittedName>
        <fullName evidence="2">Acetoin utilization protein AcuA</fullName>
    </submittedName>
</protein>
<dbReference type="OrthoDB" id="5416633at2"/>
<dbReference type="Gene3D" id="3.40.630.30">
    <property type="match status" value="1"/>
</dbReference>
<dbReference type="CDD" id="cd04301">
    <property type="entry name" value="NAT_SF"/>
    <property type="match status" value="1"/>
</dbReference>
<dbReference type="PIRSF" id="PIRSF021278">
    <property type="entry name" value="AcuA"/>
    <property type="match status" value="1"/>
</dbReference>
<dbReference type="SUPFAM" id="SSF55729">
    <property type="entry name" value="Acyl-CoA N-acyltransferases (Nat)"/>
    <property type="match status" value="1"/>
</dbReference>
<dbReference type="GO" id="GO:0016747">
    <property type="term" value="F:acyltransferase activity, transferring groups other than amino-acyl groups"/>
    <property type="evidence" value="ECO:0007669"/>
    <property type="project" value="InterPro"/>
</dbReference>
<reference evidence="2 3" key="1">
    <citation type="submission" date="2019-03" db="EMBL/GenBank/DDBJ databases">
        <title>Genomic Encyclopedia of Type Strains, Phase IV (KMG-IV): sequencing the most valuable type-strain genomes for metagenomic binning, comparative biology and taxonomic classification.</title>
        <authorList>
            <person name="Goeker M."/>
        </authorList>
    </citation>
    <scope>NUCLEOTIDE SEQUENCE [LARGE SCALE GENOMIC DNA]</scope>
    <source>
        <strain evidence="2 3">DSM 23802</strain>
    </source>
</reference>
<dbReference type="Proteomes" id="UP000295788">
    <property type="component" value="Unassembled WGS sequence"/>
</dbReference>
<feature type="domain" description="N-acetyltransferase" evidence="1">
    <location>
        <begin position="18"/>
        <end position="192"/>
    </location>
</feature>
<dbReference type="GO" id="GO:0045150">
    <property type="term" value="P:acetoin catabolic process"/>
    <property type="evidence" value="ECO:0007669"/>
    <property type="project" value="InterPro"/>
</dbReference>
<keyword evidence="3" id="KW-1185">Reference proteome</keyword>
<evidence type="ECO:0000313" key="3">
    <source>
        <dbReference type="Proteomes" id="UP000295788"/>
    </source>
</evidence>
<dbReference type="InterPro" id="IPR024699">
    <property type="entry name" value="AcuA"/>
</dbReference>
<sequence length="207" mass="24247">MKYVKHSFQKPIPYLDSTIIVEGSVSADFLQNFHLHEELNSFRAPAEQMKMLQKIASLPEGKVIIAYYGQTIVGYVVFSYPDPREHWSRFKMPDLLELGSIEVSRPFRGNQIAKRLLEVSFLDPTMEDYIVMTTLYYWHWDLKGTGLTIWQYRRIMENVMKSAGLICYPTNDPEIRSHPVNSLMARIGKNVPQSSIEKFDELRFQYR</sequence>
<accession>A0A4V2UT16</accession>
<evidence type="ECO:0000313" key="2">
    <source>
        <dbReference type="EMBL" id="TCS83754.1"/>
    </source>
</evidence>
<evidence type="ECO:0000259" key="1">
    <source>
        <dbReference type="PROSITE" id="PS51186"/>
    </source>
</evidence>
<organism evidence="2 3">
    <name type="scientific">Tepidibacillus fermentans</name>
    <dbReference type="NCBI Taxonomy" id="1281767"/>
    <lineage>
        <taxon>Bacteria</taxon>
        <taxon>Bacillati</taxon>
        <taxon>Bacillota</taxon>
        <taxon>Bacilli</taxon>
        <taxon>Bacillales</taxon>
        <taxon>Bacillaceae</taxon>
        <taxon>Tepidibacillus</taxon>
    </lineage>
</organism>
<name>A0A4V2UT16_9BACI</name>